<proteinExistence type="predicted"/>
<organism evidence="2">
    <name type="scientific">Tanacetum cinerariifolium</name>
    <name type="common">Dalmatian daisy</name>
    <name type="synonym">Chrysanthemum cinerariifolium</name>
    <dbReference type="NCBI Taxonomy" id="118510"/>
    <lineage>
        <taxon>Eukaryota</taxon>
        <taxon>Viridiplantae</taxon>
        <taxon>Streptophyta</taxon>
        <taxon>Embryophyta</taxon>
        <taxon>Tracheophyta</taxon>
        <taxon>Spermatophyta</taxon>
        <taxon>Magnoliopsida</taxon>
        <taxon>eudicotyledons</taxon>
        <taxon>Gunneridae</taxon>
        <taxon>Pentapetalae</taxon>
        <taxon>asterids</taxon>
        <taxon>campanulids</taxon>
        <taxon>Asterales</taxon>
        <taxon>Asteraceae</taxon>
        <taxon>Asteroideae</taxon>
        <taxon>Anthemideae</taxon>
        <taxon>Anthemidinae</taxon>
        <taxon>Tanacetum</taxon>
    </lineage>
</organism>
<comment type="caution">
    <text evidence="2">The sequence shown here is derived from an EMBL/GenBank/DDBJ whole genome shotgun (WGS) entry which is preliminary data.</text>
</comment>
<accession>A0A699XIZ4</accession>
<name>A0A699XIZ4_TANCI</name>
<reference evidence="2" key="1">
    <citation type="journal article" date="2019" name="Sci. Rep.">
        <title>Draft genome of Tanacetum cinerariifolium, the natural source of mosquito coil.</title>
        <authorList>
            <person name="Yamashiro T."/>
            <person name="Shiraishi A."/>
            <person name="Satake H."/>
            <person name="Nakayama K."/>
        </authorList>
    </citation>
    <scope>NUCLEOTIDE SEQUENCE</scope>
</reference>
<dbReference type="AlphaFoldDB" id="A0A699XIZ4"/>
<dbReference type="EMBL" id="BKCJ011834294">
    <property type="protein sequence ID" value="GFD56871.1"/>
    <property type="molecule type" value="Genomic_DNA"/>
</dbReference>
<evidence type="ECO:0000256" key="1">
    <source>
        <dbReference type="SAM" id="MobiDB-lite"/>
    </source>
</evidence>
<gene>
    <name evidence="2" type="ORF">Tci_928840</name>
</gene>
<sequence>PPGDQCLPDARSGPVCLRASGCRSGLQPESPGHCCRAPVVRRWRLCAGSANGSGRPAPGVACASARPAR</sequence>
<protein>
    <submittedName>
        <fullName evidence="2">Uncharacterized protein</fullName>
    </submittedName>
</protein>
<evidence type="ECO:0000313" key="2">
    <source>
        <dbReference type="EMBL" id="GFD56871.1"/>
    </source>
</evidence>
<feature type="non-terminal residue" evidence="2">
    <location>
        <position position="1"/>
    </location>
</feature>
<feature type="region of interest" description="Disordered" evidence="1">
    <location>
        <begin position="49"/>
        <end position="69"/>
    </location>
</feature>